<comment type="caution">
    <text evidence="1">The sequence shown here is derived from an EMBL/GenBank/DDBJ whole genome shotgun (WGS) entry which is preliminary data.</text>
</comment>
<gene>
    <name evidence="1" type="ORF">V6N12_046396</name>
</gene>
<organism evidence="1 2">
    <name type="scientific">Hibiscus sabdariffa</name>
    <name type="common">roselle</name>
    <dbReference type="NCBI Taxonomy" id="183260"/>
    <lineage>
        <taxon>Eukaryota</taxon>
        <taxon>Viridiplantae</taxon>
        <taxon>Streptophyta</taxon>
        <taxon>Embryophyta</taxon>
        <taxon>Tracheophyta</taxon>
        <taxon>Spermatophyta</taxon>
        <taxon>Magnoliopsida</taxon>
        <taxon>eudicotyledons</taxon>
        <taxon>Gunneridae</taxon>
        <taxon>Pentapetalae</taxon>
        <taxon>rosids</taxon>
        <taxon>malvids</taxon>
        <taxon>Malvales</taxon>
        <taxon>Malvaceae</taxon>
        <taxon>Malvoideae</taxon>
        <taxon>Hibiscus</taxon>
    </lineage>
</organism>
<evidence type="ECO:0008006" key="3">
    <source>
        <dbReference type="Google" id="ProtNLM"/>
    </source>
</evidence>
<accession>A0ABR2DII1</accession>
<evidence type="ECO:0000313" key="1">
    <source>
        <dbReference type="EMBL" id="KAK8540103.1"/>
    </source>
</evidence>
<name>A0ABR2DII1_9ROSI</name>
<keyword evidence="2" id="KW-1185">Reference proteome</keyword>
<evidence type="ECO:0000313" key="2">
    <source>
        <dbReference type="Proteomes" id="UP001472677"/>
    </source>
</evidence>
<reference evidence="1 2" key="1">
    <citation type="journal article" date="2024" name="G3 (Bethesda)">
        <title>Genome assembly of Hibiscus sabdariffa L. provides insights into metabolisms of medicinal natural products.</title>
        <authorList>
            <person name="Kim T."/>
        </authorList>
    </citation>
    <scope>NUCLEOTIDE SEQUENCE [LARGE SCALE GENOMIC DNA]</scope>
    <source>
        <strain evidence="1">TK-2024</strain>
        <tissue evidence="1">Old leaves</tissue>
    </source>
</reference>
<proteinExistence type="predicted"/>
<dbReference type="EMBL" id="JBBPBM010000025">
    <property type="protein sequence ID" value="KAK8540103.1"/>
    <property type="molecule type" value="Genomic_DNA"/>
</dbReference>
<sequence length="212" mass="23472">MHGFAWGGISKLMLSTTYIDNASNPVQCGGFMINGSSQWDAHKVKVNSTFLLVDAQRILSFLITPARDESIIWEGHSTSVYNTRSRVPPQVWNSQAMSAKEWLLLISRLTVSLASLYYSGMFGNYGTPRYRQKLVVGRIKINVGRAYDPGTGATCIGVRDGWLDAIVKGDAIDIVNKLANTVLDLSMLGVQVKHSWSYLKQFLTLCTLADYA</sequence>
<protein>
    <recommendedName>
        <fullName evidence="3">rRNA N-glycosidase</fullName>
    </recommendedName>
</protein>
<dbReference type="Proteomes" id="UP001472677">
    <property type="component" value="Unassembled WGS sequence"/>
</dbReference>